<name>H8I514_METCZ</name>
<gene>
    <name evidence="4" type="ordered locus">Mtc_2375</name>
</gene>
<protein>
    <submittedName>
        <fullName evidence="4">Secreted protein</fullName>
    </submittedName>
</protein>
<accession>H8I514</accession>
<reference evidence="4 5" key="1">
    <citation type="journal article" date="2012" name="J. Bacteriol.">
        <title>Complete genome sequence of a thermophilic methanogen, Methanocella conradii HZ254, isolated from Chinese rice field soil.</title>
        <authorList>
            <person name="Lu Z."/>
            <person name="Lu Y."/>
        </authorList>
    </citation>
    <scope>NUCLEOTIDE SEQUENCE [LARGE SCALE GENOMIC DNA]</scope>
    <source>
        <strain evidence="5">DSM 24694 / JCM 17849 / CGMCC 1.5162 / HZ254</strain>
    </source>
</reference>
<dbReference type="HOGENOM" id="CLU_2285028_0_0_2"/>
<sequence length="101" mass="11820">MLVTFADDGKRIELFLGGILEVRLPESQVSGYMWQYDEKGCPYLRLFESIYVERGPARFTGQGERSWFFTAKEMGECTLTFSLIRPWSNPKPEYRLIVKIK</sequence>
<dbReference type="Pfam" id="PF09394">
    <property type="entry name" value="Inhibitor_I42"/>
    <property type="match status" value="1"/>
</dbReference>
<keyword evidence="2" id="KW-0789">Thiol protease inhibitor</keyword>
<dbReference type="KEGG" id="mez:Mtc_2375"/>
<evidence type="ECO:0000259" key="3">
    <source>
        <dbReference type="Pfam" id="PF09394"/>
    </source>
</evidence>
<dbReference type="AlphaFoldDB" id="H8I514"/>
<organism evidence="4 5">
    <name type="scientific">Methanocella conradii (strain DSM 24694 / JCM 17849 / CGMCC 1.5162 / HZ254)</name>
    <dbReference type="NCBI Taxonomy" id="1041930"/>
    <lineage>
        <taxon>Archaea</taxon>
        <taxon>Methanobacteriati</taxon>
        <taxon>Methanobacteriota</taxon>
        <taxon>Stenosarchaea group</taxon>
        <taxon>Methanomicrobia</taxon>
        <taxon>Methanocellales</taxon>
        <taxon>Methanocellaceae</taxon>
        <taxon>Methanocella</taxon>
    </lineage>
</organism>
<evidence type="ECO:0000313" key="5">
    <source>
        <dbReference type="Proteomes" id="UP000005233"/>
    </source>
</evidence>
<dbReference type="Proteomes" id="UP000005233">
    <property type="component" value="Chromosome"/>
</dbReference>
<keyword evidence="1" id="KW-0646">Protease inhibitor</keyword>
<evidence type="ECO:0000256" key="1">
    <source>
        <dbReference type="ARBA" id="ARBA00022690"/>
    </source>
</evidence>
<dbReference type="eggNOG" id="arCOG03544">
    <property type="taxonomic scope" value="Archaea"/>
</dbReference>
<dbReference type="STRING" id="1041930.Mtc_2375"/>
<evidence type="ECO:0000256" key="2">
    <source>
        <dbReference type="ARBA" id="ARBA00022704"/>
    </source>
</evidence>
<dbReference type="SUPFAM" id="SSF141066">
    <property type="entry name" value="ICP-like"/>
    <property type="match status" value="1"/>
</dbReference>
<dbReference type="Gene3D" id="2.60.40.2020">
    <property type="match status" value="1"/>
</dbReference>
<dbReference type="InterPro" id="IPR018990">
    <property type="entry name" value="Prot_inh_I42_chagasin"/>
</dbReference>
<keyword evidence="5" id="KW-1185">Reference proteome</keyword>
<dbReference type="InterPro" id="IPR036331">
    <property type="entry name" value="Chagasin-like_sf"/>
</dbReference>
<feature type="domain" description="Proteinase inhibitor I42 chagasin" evidence="3">
    <location>
        <begin position="17"/>
        <end position="95"/>
    </location>
</feature>
<dbReference type="GO" id="GO:0004869">
    <property type="term" value="F:cysteine-type endopeptidase inhibitor activity"/>
    <property type="evidence" value="ECO:0007669"/>
    <property type="project" value="UniProtKB-KW"/>
</dbReference>
<dbReference type="EMBL" id="CP003243">
    <property type="protein sequence ID" value="AFD01108.1"/>
    <property type="molecule type" value="Genomic_DNA"/>
</dbReference>
<evidence type="ECO:0000313" key="4">
    <source>
        <dbReference type="EMBL" id="AFD01108.1"/>
    </source>
</evidence>
<proteinExistence type="predicted"/>